<accession>A0A916U330</accession>
<feature type="domain" description="Methyltransferase FkbM" evidence="1">
    <location>
        <begin position="37"/>
        <end position="197"/>
    </location>
</feature>
<protein>
    <recommendedName>
        <fullName evidence="1">Methyltransferase FkbM domain-containing protein</fullName>
    </recommendedName>
</protein>
<dbReference type="GO" id="GO:0005886">
    <property type="term" value="C:plasma membrane"/>
    <property type="evidence" value="ECO:0007669"/>
    <property type="project" value="TreeGrafter"/>
</dbReference>
<organism evidence="2 3">
    <name type="scientific">Chelatococcus reniformis</name>
    <dbReference type="NCBI Taxonomy" id="1494448"/>
    <lineage>
        <taxon>Bacteria</taxon>
        <taxon>Pseudomonadati</taxon>
        <taxon>Pseudomonadota</taxon>
        <taxon>Alphaproteobacteria</taxon>
        <taxon>Hyphomicrobiales</taxon>
        <taxon>Chelatococcaceae</taxon>
        <taxon>Chelatococcus</taxon>
    </lineage>
</organism>
<dbReference type="SUPFAM" id="SSF53335">
    <property type="entry name" value="S-adenosyl-L-methionine-dependent methyltransferases"/>
    <property type="match status" value="1"/>
</dbReference>
<keyword evidence="3" id="KW-1185">Reference proteome</keyword>
<dbReference type="NCBIfam" id="TIGR01444">
    <property type="entry name" value="fkbM_fam"/>
    <property type="match status" value="1"/>
</dbReference>
<dbReference type="GO" id="GO:0005737">
    <property type="term" value="C:cytoplasm"/>
    <property type="evidence" value="ECO:0007669"/>
    <property type="project" value="GOC"/>
</dbReference>
<evidence type="ECO:0000313" key="3">
    <source>
        <dbReference type="Proteomes" id="UP000637002"/>
    </source>
</evidence>
<proteinExistence type="predicted"/>
<evidence type="ECO:0000313" key="2">
    <source>
        <dbReference type="EMBL" id="GGC58441.1"/>
    </source>
</evidence>
<dbReference type="RefSeq" id="WP_188608715.1">
    <property type="nucleotide sequence ID" value="NZ_BMGG01000003.1"/>
</dbReference>
<name>A0A916U330_9HYPH</name>
<dbReference type="PANTHER" id="PTHR34009:SF2">
    <property type="entry name" value="PROTEIN STAR"/>
    <property type="match status" value="1"/>
</dbReference>
<dbReference type="Gene3D" id="3.40.50.150">
    <property type="entry name" value="Vaccinia Virus protein VP39"/>
    <property type="match status" value="1"/>
</dbReference>
<dbReference type="InterPro" id="IPR029063">
    <property type="entry name" value="SAM-dependent_MTases_sf"/>
</dbReference>
<reference evidence="2" key="1">
    <citation type="journal article" date="2014" name="Int. J. Syst. Evol. Microbiol.">
        <title>Complete genome sequence of Corynebacterium casei LMG S-19264T (=DSM 44701T), isolated from a smear-ripened cheese.</title>
        <authorList>
            <consortium name="US DOE Joint Genome Institute (JGI-PGF)"/>
            <person name="Walter F."/>
            <person name="Albersmeier A."/>
            <person name="Kalinowski J."/>
            <person name="Ruckert C."/>
        </authorList>
    </citation>
    <scope>NUCLEOTIDE SEQUENCE</scope>
    <source>
        <strain evidence="2">CGMCC 1.12919</strain>
    </source>
</reference>
<dbReference type="InterPro" id="IPR053202">
    <property type="entry name" value="EGF_Rcpt_Signaling_Reg"/>
</dbReference>
<dbReference type="EMBL" id="BMGG01000003">
    <property type="protein sequence ID" value="GGC58441.1"/>
    <property type="molecule type" value="Genomic_DNA"/>
</dbReference>
<sequence length="214" mass="24714">MQRVSYAQTGQDVLTEYLLRKHRRIPHDKDYKGTYVDVGACYPVRVSNTYYFYQRGWDGICIDANPDTADEFAEKRPRDHFDAVAISDQEAELPFYIFRNPQLNCFDPNRKRRMAEHFVKEVTVRSRPLSSVIADSPLHDRPIDFMSIDTEGHELNVLRSLDFDRHAPKLVVLECIADVGKAPGLAHIKYLVDKGYKLIAHTGHDAFMLRELDS</sequence>
<comment type="caution">
    <text evidence="2">The sequence shown here is derived from an EMBL/GenBank/DDBJ whole genome shotgun (WGS) entry which is preliminary data.</text>
</comment>
<evidence type="ECO:0000259" key="1">
    <source>
        <dbReference type="Pfam" id="PF05050"/>
    </source>
</evidence>
<dbReference type="GO" id="GO:0016197">
    <property type="term" value="P:endosomal transport"/>
    <property type="evidence" value="ECO:0007669"/>
    <property type="project" value="TreeGrafter"/>
</dbReference>
<dbReference type="InterPro" id="IPR006342">
    <property type="entry name" value="FkbM_mtfrase"/>
</dbReference>
<dbReference type="AlphaFoldDB" id="A0A916U330"/>
<dbReference type="Proteomes" id="UP000637002">
    <property type="component" value="Unassembled WGS sequence"/>
</dbReference>
<dbReference type="GO" id="GO:0006888">
    <property type="term" value="P:endoplasmic reticulum to Golgi vesicle-mediated transport"/>
    <property type="evidence" value="ECO:0007669"/>
    <property type="project" value="TreeGrafter"/>
</dbReference>
<dbReference type="Pfam" id="PF05050">
    <property type="entry name" value="Methyltransf_21"/>
    <property type="match status" value="1"/>
</dbReference>
<reference evidence="2" key="2">
    <citation type="submission" date="2020-09" db="EMBL/GenBank/DDBJ databases">
        <authorList>
            <person name="Sun Q."/>
            <person name="Zhou Y."/>
        </authorList>
    </citation>
    <scope>NUCLEOTIDE SEQUENCE</scope>
    <source>
        <strain evidence="2">CGMCC 1.12919</strain>
    </source>
</reference>
<dbReference type="PANTHER" id="PTHR34009">
    <property type="entry name" value="PROTEIN STAR"/>
    <property type="match status" value="1"/>
</dbReference>
<gene>
    <name evidence="2" type="ORF">GCM10010994_16720</name>
</gene>